<dbReference type="SUPFAM" id="SSF46689">
    <property type="entry name" value="Homeodomain-like"/>
    <property type="match status" value="1"/>
</dbReference>
<feature type="transmembrane region" description="Helical" evidence="4">
    <location>
        <begin position="211"/>
        <end position="229"/>
    </location>
</feature>
<reference evidence="6 7" key="1">
    <citation type="submission" date="2020-08" db="EMBL/GenBank/DDBJ databases">
        <title>Genomic Encyclopedia of Type Strains, Phase IV (KMG-IV): sequencing the most valuable type-strain genomes for metagenomic binning, comparative biology and taxonomic classification.</title>
        <authorList>
            <person name="Goeker M."/>
        </authorList>
    </citation>
    <scope>NUCLEOTIDE SEQUENCE [LARGE SCALE GENOMIC DNA]</scope>
    <source>
        <strain evidence="6 7">DSM 104969</strain>
    </source>
</reference>
<protein>
    <submittedName>
        <fullName evidence="6">AraC-like DNA-binding protein</fullName>
    </submittedName>
</protein>
<gene>
    <name evidence="6" type="ORF">GGR21_002545</name>
</gene>
<feature type="transmembrane region" description="Helical" evidence="4">
    <location>
        <begin position="180"/>
        <end position="205"/>
    </location>
</feature>
<dbReference type="InterPro" id="IPR009057">
    <property type="entry name" value="Homeodomain-like_sf"/>
</dbReference>
<dbReference type="GO" id="GO:0003700">
    <property type="term" value="F:DNA-binding transcription factor activity"/>
    <property type="evidence" value="ECO:0007669"/>
    <property type="project" value="InterPro"/>
</dbReference>
<dbReference type="InterPro" id="IPR018060">
    <property type="entry name" value="HTH_AraC"/>
</dbReference>
<accession>A0A840CPM7</accession>
<feature type="transmembrane region" description="Helical" evidence="4">
    <location>
        <begin position="6"/>
        <end position="28"/>
    </location>
</feature>
<evidence type="ECO:0000256" key="1">
    <source>
        <dbReference type="ARBA" id="ARBA00023015"/>
    </source>
</evidence>
<dbReference type="SMART" id="SM00342">
    <property type="entry name" value="HTH_ARAC"/>
    <property type="match status" value="1"/>
</dbReference>
<dbReference type="InterPro" id="IPR020449">
    <property type="entry name" value="Tscrpt_reg_AraC-type_HTH"/>
</dbReference>
<feature type="transmembrane region" description="Helical" evidence="4">
    <location>
        <begin position="48"/>
        <end position="64"/>
    </location>
</feature>
<evidence type="ECO:0000256" key="2">
    <source>
        <dbReference type="ARBA" id="ARBA00023125"/>
    </source>
</evidence>
<dbReference type="PANTHER" id="PTHR43280:SF2">
    <property type="entry name" value="HTH-TYPE TRANSCRIPTIONAL REGULATOR EXSA"/>
    <property type="match status" value="1"/>
</dbReference>
<dbReference type="Pfam" id="PF12833">
    <property type="entry name" value="HTH_18"/>
    <property type="match status" value="1"/>
</dbReference>
<feature type="domain" description="HTH araC/xylS-type" evidence="5">
    <location>
        <begin position="260"/>
        <end position="361"/>
    </location>
</feature>
<keyword evidence="4" id="KW-1133">Transmembrane helix</keyword>
<keyword evidence="4" id="KW-0472">Membrane</keyword>
<dbReference type="RefSeq" id="WP_183307536.1">
    <property type="nucleotide sequence ID" value="NZ_JACIEP010000008.1"/>
</dbReference>
<dbReference type="Proteomes" id="UP000555103">
    <property type="component" value="Unassembled WGS sequence"/>
</dbReference>
<keyword evidence="7" id="KW-1185">Reference proteome</keyword>
<keyword evidence="2 6" id="KW-0238">DNA-binding</keyword>
<dbReference type="InterPro" id="IPR018062">
    <property type="entry name" value="HTH_AraC-typ_CS"/>
</dbReference>
<proteinExistence type="predicted"/>
<keyword evidence="3" id="KW-0804">Transcription</keyword>
<evidence type="ECO:0000313" key="7">
    <source>
        <dbReference type="Proteomes" id="UP000555103"/>
    </source>
</evidence>
<evidence type="ECO:0000313" key="6">
    <source>
        <dbReference type="EMBL" id="MBB4036639.1"/>
    </source>
</evidence>
<feature type="transmembrane region" description="Helical" evidence="4">
    <location>
        <begin position="112"/>
        <end position="132"/>
    </location>
</feature>
<evidence type="ECO:0000256" key="3">
    <source>
        <dbReference type="ARBA" id="ARBA00023163"/>
    </source>
</evidence>
<comment type="caution">
    <text evidence="6">The sequence shown here is derived from an EMBL/GenBank/DDBJ whole genome shotgun (WGS) entry which is preliminary data.</text>
</comment>
<evidence type="ECO:0000256" key="4">
    <source>
        <dbReference type="SAM" id="Phobius"/>
    </source>
</evidence>
<dbReference type="EMBL" id="JACIEP010000008">
    <property type="protein sequence ID" value="MBB4036639.1"/>
    <property type="molecule type" value="Genomic_DNA"/>
</dbReference>
<dbReference type="GO" id="GO:0043565">
    <property type="term" value="F:sequence-specific DNA binding"/>
    <property type="evidence" value="ECO:0007669"/>
    <property type="project" value="InterPro"/>
</dbReference>
<feature type="transmembrane region" description="Helical" evidence="4">
    <location>
        <begin position="76"/>
        <end position="100"/>
    </location>
</feature>
<dbReference type="PANTHER" id="PTHR43280">
    <property type="entry name" value="ARAC-FAMILY TRANSCRIPTIONAL REGULATOR"/>
    <property type="match status" value="1"/>
</dbReference>
<sequence length="362" mass="41427">MLDFGTIFYIVNAAIPLILIFSTLLMLLIAIPSTPELDNYRASRKTMAYAYLIFGVLSGINAIMNGPNASESDMFIVAAITLTIGSFQSFLFTYTLIILINPSFFTKRWLTCQLIPISTFSILSFFFLFLPASYFQKVVFYSFLTFYLYQLIFYTHTFVKEYKQYHSAADNYFSGDEAKHLNWVAIVFFSALGIGILALALIIFPNPVFDLVVAILCGTFYTCFLVKYINYPYIFNKVTILREETVTDSNGDKTQNNLSQLIRQWVESKAYTESNITIVSLANTLNTNRTYLSAYINNNMQMNFNAWVNTLRIEDAKKLLKDTTNFPIADIATQLGYADHSSFSRQFKKITGFSPIEWKKEN</sequence>
<organism evidence="6 7">
    <name type="scientific">Dysgonomonas hofstadii</name>
    <dbReference type="NCBI Taxonomy" id="637886"/>
    <lineage>
        <taxon>Bacteria</taxon>
        <taxon>Pseudomonadati</taxon>
        <taxon>Bacteroidota</taxon>
        <taxon>Bacteroidia</taxon>
        <taxon>Bacteroidales</taxon>
        <taxon>Dysgonomonadaceae</taxon>
        <taxon>Dysgonomonas</taxon>
    </lineage>
</organism>
<evidence type="ECO:0000259" key="5">
    <source>
        <dbReference type="PROSITE" id="PS01124"/>
    </source>
</evidence>
<dbReference type="Gene3D" id="1.10.10.60">
    <property type="entry name" value="Homeodomain-like"/>
    <property type="match status" value="2"/>
</dbReference>
<dbReference type="AlphaFoldDB" id="A0A840CPM7"/>
<feature type="transmembrane region" description="Helical" evidence="4">
    <location>
        <begin position="138"/>
        <end position="159"/>
    </location>
</feature>
<keyword evidence="1" id="KW-0805">Transcription regulation</keyword>
<dbReference type="PROSITE" id="PS00041">
    <property type="entry name" value="HTH_ARAC_FAMILY_1"/>
    <property type="match status" value="1"/>
</dbReference>
<name>A0A840CPM7_9BACT</name>
<keyword evidence="4" id="KW-0812">Transmembrane</keyword>
<dbReference type="PRINTS" id="PR00032">
    <property type="entry name" value="HTHARAC"/>
</dbReference>
<dbReference type="PROSITE" id="PS01124">
    <property type="entry name" value="HTH_ARAC_FAMILY_2"/>
    <property type="match status" value="1"/>
</dbReference>